<proteinExistence type="predicted"/>
<reference evidence="1 2" key="1">
    <citation type="submission" date="2017-11" db="EMBL/GenBank/DDBJ databases">
        <title>De-novo sequencing of pomegranate (Punica granatum L.) genome.</title>
        <authorList>
            <person name="Akparov Z."/>
            <person name="Amiraslanov A."/>
            <person name="Hajiyeva S."/>
            <person name="Abbasov M."/>
            <person name="Kaur K."/>
            <person name="Hamwieh A."/>
            <person name="Solovyev V."/>
            <person name="Salamov A."/>
            <person name="Braich B."/>
            <person name="Kosarev P."/>
            <person name="Mahmoud A."/>
            <person name="Hajiyev E."/>
            <person name="Babayeva S."/>
            <person name="Izzatullayeva V."/>
            <person name="Mammadov A."/>
            <person name="Mammadov A."/>
            <person name="Sharifova S."/>
            <person name="Ojaghi J."/>
            <person name="Eynullazada K."/>
            <person name="Bayramov B."/>
            <person name="Abdulazimova A."/>
            <person name="Shahmuradov I."/>
        </authorList>
    </citation>
    <scope>NUCLEOTIDE SEQUENCE [LARGE SCALE GENOMIC DNA]</scope>
    <source>
        <strain evidence="2">cv. AG2017</strain>
        <tissue evidence="1">Leaf</tissue>
    </source>
</reference>
<evidence type="ECO:0000313" key="2">
    <source>
        <dbReference type="Proteomes" id="UP000233551"/>
    </source>
</evidence>
<gene>
    <name evidence="1" type="ORF">CRG98_021397</name>
</gene>
<keyword evidence="2" id="KW-1185">Reference proteome</keyword>
<sequence>MAVMISMKSMNPLSVILNDNRLTGPNFSDWLRNLNIVLNMEALGYILENQEIELPGGDATSD</sequence>
<name>A0A2I0JRW4_PUNGR</name>
<protein>
    <submittedName>
        <fullName evidence="1">Uncharacterized protein</fullName>
    </submittedName>
</protein>
<evidence type="ECO:0000313" key="1">
    <source>
        <dbReference type="EMBL" id="PKI58226.1"/>
    </source>
</evidence>
<accession>A0A2I0JRW4</accession>
<dbReference type="EMBL" id="PGOL01001418">
    <property type="protein sequence ID" value="PKI58226.1"/>
    <property type="molecule type" value="Genomic_DNA"/>
</dbReference>
<comment type="caution">
    <text evidence="1">The sequence shown here is derived from an EMBL/GenBank/DDBJ whole genome shotgun (WGS) entry which is preliminary data.</text>
</comment>
<dbReference type="AlphaFoldDB" id="A0A2I0JRW4"/>
<dbReference type="Proteomes" id="UP000233551">
    <property type="component" value="Unassembled WGS sequence"/>
</dbReference>
<organism evidence="1 2">
    <name type="scientific">Punica granatum</name>
    <name type="common">Pomegranate</name>
    <dbReference type="NCBI Taxonomy" id="22663"/>
    <lineage>
        <taxon>Eukaryota</taxon>
        <taxon>Viridiplantae</taxon>
        <taxon>Streptophyta</taxon>
        <taxon>Embryophyta</taxon>
        <taxon>Tracheophyta</taxon>
        <taxon>Spermatophyta</taxon>
        <taxon>Magnoliopsida</taxon>
        <taxon>eudicotyledons</taxon>
        <taxon>Gunneridae</taxon>
        <taxon>Pentapetalae</taxon>
        <taxon>rosids</taxon>
        <taxon>malvids</taxon>
        <taxon>Myrtales</taxon>
        <taxon>Lythraceae</taxon>
        <taxon>Punica</taxon>
    </lineage>
</organism>